<accession>A0ABU0F7D6</accession>
<keyword evidence="10" id="KW-1185">Reference proteome</keyword>
<comment type="similarity">
    <text evidence="1">Belongs to the ABC transporter superfamily.</text>
</comment>
<dbReference type="InterPro" id="IPR027417">
    <property type="entry name" value="P-loop_NTPase"/>
</dbReference>
<keyword evidence="2" id="KW-0813">Transport</keyword>
<dbReference type="Gene3D" id="3.40.50.300">
    <property type="entry name" value="P-loop containing nucleotide triphosphate hydrolases"/>
    <property type="match status" value="1"/>
</dbReference>
<evidence type="ECO:0000256" key="2">
    <source>
        <dbReference type="ARBA" id="ARBA00022448"/>
    </source>
</evidence>
<dbReference type="SUPFAM" id="SSF50331">
    <property type="entry name" value="MOP-like"/>
    <property type="match status" value="1"/>
</dbReference>
<evidence type="ECO:0000256" key="1">
    <source>
        <dbReference type="ARBA" id="ARBA00005417"/>
    </source>
</evidence>
<name>A0ABU0F7D6_9HYPH</name>
<dbReference type="PROSITE" id="PS50893">
    <property type="entry name" value="ABC_TRANSPORTER_2"/>
    <property type="match status" value="1"/>
</dbReference>
<dbReference type="SMART" id="SM00382">
    <property type="entry name" value="AAA"/>
    <property type="match status" value="1"/>
</dbReference>
<dbReference type="Pfam" id="PF08402">
    <property type="entry name" value="TOBE_2"/>
    <property type="match status" value="1"/>
</dbReference>
<protein>
    <submittedName>
        <fullName evidence="9">Multiple sugar transport system ATP-binding protein</fullName>
    </submittedName>
</protein>
<dbReference type="Pfam" id="PF00005">
    <property type="entry name" value="ABC_tran"/>
    <property type="match status" value="1"/>
</dbReference>
<dbReference type="SUPFAM" id="SSF52540">
    <property type="entry name" value="P-loop containing nucleoside triphosphate hydrolases"/>
    <property type="match status" value="1"/>
</dbReference>
<evidence type="ECO:0000256" key="4">
    <source>
        <dbReference type="ARBA" id="ARBA00022741"/>
    </source>
</evidence>
<dbReference type="Gene3D" id="2.40.50.140">
    <property type="entry name" value="Nucleic acid-binding proteins"/>
    <property type="match status" value="1"/>
</dbReference>
<sequence length="373" mass="40503">MVTVTFDRVRKLFGEMVAIPGLDLTIDSGEFVSLLGPSGCGKTTTLRMLAGLEQPSGGRILIGDREVNNLAPGERDIAMVFQSYALYPHMTVAQNIAYPLRKRGVPRAQRPAMVKAAADLLQLGPLLDRKPRQLSGGQQQRVALGRALVREPKVFLLDEPLSNLDAKLRAHMRAELIELHRRLGKTMVYVTHDQLEAMTMSGRIAVMQGGVLQQFATPAEIYHRPANAFVAGFIGTPSMTLADGEIAAVDGNPVLKLGSLLLDLPVEHLDARPADGRRVTIGVRPEDIVIGSGAARGHVRLVEPTGHESIVLIKAGNVDFTVRVPGDTLIAAGETIPFDLRRDRIHVFDRDSGVRLNADRNRADVAGRSRLPA</sequence>
<dbReference type="NCBIfam" id="NF008653">
    <property type="entry name" value="PRK11650.1"/>
    <property type="match status" value="1"/>
</dbReference>
<keyword evidence="9" id="KW-0762">Sugar transport</keyword>
<dbReference type="InterPro" id="IPR008995">
    <property type="entry name" value="Mo/tungstate-bd_C_term_dom"/>
</dbReference>
<dbReference type="InterPro" id="IPR003439">
    <property type="entry name" value="ABC_transporter-like_ATP-bd"/>
</dbReference>
<keyword evidence="3" id="KW-1003">Cell membrane</keyword>
<comment type="caution">
    <text evidence="9">The sequence shown here is derived from an EMBL/GenBank/DDBJ whole genome shotgun (WGS) entry which is preliminary data.</text>
</comment>
<dbReference type="PANTHER" id="PTHR43875:SF15">
    <property type="entry name" value="TREHALOSE IMPORT ATP-BINDING PROTEIN SUGC"/>
    <property type="match status" value="1"/>
</dbReference>
<keyword evidence="7" id="KW-0472">Membrane</keyword>
<proteinExistence type="inferred from homology"/>
<evidence type="ECO:0000256" key="3">
    <source>
        <dbReference type="ARBA" id="ARBA00022475"/>
    </source>
</evidence>
<dbReference type="Proteomes" id="UP001237448">
    <property type="component" value="Unassembled WGS sequence"/>
</dbReference>
<evidence type="ECO:0000259" key="8">
    <source>
        <dbReference type="PROSITE" id="PS50893"/>
    </source>
</evidence>
<evidence type="ECO:0000256" key="7">
    <source>
        <dbReference type="ARBA" id="ARBA00023136"/>
    </source>
</evidence>
<dbReference type="GO" id="GO:0005524">
    <property type="term" value="F:ATP binding"/>
    <property type="evidence" value="ECO:0007669"/>
    <property type="project" value="UniProtKB-KW"/>
</dbReference>
<dbReference type="EMBL" id="JAUSVK010000001">
    <property type="protein sequence ID" value="MDQ0390523.1"/>
    <property type="molecule type" value="Genomic_DNA"/>
</dbReference>
<dbReference type="InterPro" id="IPR012340">
    <property type="entry name" value="NA-bd_OB-fold"/>
</dbReference>
<evidence type="ECO:0000313" key="9">
    <source>
        <dbReference type="EMBL" id="MDQ0390523.1"/>
    </source>
</evidence>
<evidence type="ECO:0000313" key="10">
    <source>
        <dbReference type="Proteomes" id="UP001237448"/>
    </source>
</evidence>
<dbReference type="PROSITE" id="PS00211">
    <property type="entry name" value="ABC_TRANSPORTER_1"/>
    <property type="match status" value="1"/>
</dbReference>
<dbReference type="InterPro" id="IPR047641">
    <property type="entry name" value="ABC_transpr_MalK/UgpC-like"/>
</dbReference>
<keyword evidence="5 9" id="KW-0067">ATP-binding</keyword>
<dbReference type="InterPro" id="IPR013611">
    <property type="entry name" value="Transp-assoc_OB_typ2"/>
</dbReference>
<dbReference type="RefSeq" id="WP_307421741.1">
    <property type="nucleotide sequence ID" value="NZ_JAUSVK010000001.1"/>
</dbReference>
<dbReference type="InterPro" id="IPR017871">
    <property type="entry name" value="ABC_transporter-like_CS"/>
</dbReference>
<gene>
    <name evidence="9" type="ORF">J3R73_000315</name>
</gene>
<evidence type="ECO:0000256" key="5">
    <source>
        <dbReference type="ARBA" id="ARBA00022840"/>
    </source>
</evidence>
<dbReference type="PANTHER" id="PTHR43875">
    <property type="entry name" value="MALTODEXTRIN IMPORT ATP-BINDING PROTEIN MSMX"/>
    <property type="match status" value="1"/>
</dbReference>
<reference evidence="9 10" key="1">
    <citation type="submission" date="2023-07" db="EMBL/GenBank/DDBJ databases">
        <title>Genomic Encyclopedia of Type Strains, Phase IV (KMG-IV): sequencing the most valuable type-strain genomes for metagenomic binning, comparative biology and taxonomic classification.</title>
        <authorList>
            <person name="Goeker M."/>
        </authorList>
    </citation>
    <scope>NUCLEOTIDE SEQUENCE [LARGE SCALE GENOMIC DNA]</scope>
    <source>
        <strain evidence="9 10">DSM 5896</strain>
    </source>
</reference>
<keyword evidence="6" id="KW-1278">Translocase</keyword>
<dbReference type="Gene3D" id="2.40.50.100">
    <property type="match status" value="1"/>
</dbReference>
<evidence type="ECO:0000256" key="6">
    <source>
        <dbReference type="ARBA" id="ARBA00022967"/>
    </source>
</evidence>
<organism evidence="9 10">
    <name type="scientific">Labrys monachus</name>
    <dbReference type="NCBI Taxonomy" id="217067"/>
    <lineage>
        <taxon>Bacteria</taxon>
        <taxon>Pseudomonadati</taxon>
        <taxon>Pseudomonadota</taxon>
        <taxon>Alphaproteobacteria</taxon>
        <taxon>Hyphomicrobiales</taxon>
        <taxon>Xanthobacteraceae</taxon>
        <taxon>Labrys</taxon>
    </lineage>
</organism>
<feature type="domain" description="ABC transporter" evidence="8">
    <location>
        <begin position="4"/>
        <end position="234"/>
    </location>
</feature>
<dbReference type="InterPro" id="IPR003593">
    <property type="entry name" value="AAA+_ATPase"/>
</dbReference>
<keyword evidence="4" id="KW-0547">Nucleotide-binding</keyword>